<accession>A0A1E5G3K4</accession>
<protein>
    <recommendedName>
        <fullName evidence="3">DUF3231 domain-containing protein</fullName>
    </recommendedName>
</protein>
<dbReference type="OrthoDB" id="1934429at2"/>
<dbReference type="AlphaFoldDB" id="A0A1E5G3K4"/>
<dbReference type="Gene3D" id="1.20.1260.10">
    <property type="match status" value="1"/>
</dbReference>
<name>A0A1E5G3K4_9FIRM</name>
<sequence length="174" mass="19128">MGILAGNSKEEPLHYGEIFAIWGYLHAANSALVAYQTFLNHADDEQLRNFISDKIQNCIRPEIDQLERILKVNGIGLPLAAPERPFASNAQIPTGARFTDPEIAGGLAADITAGLVLCSTIIGQSIREDIAAMFTQYHALKLQYGSRLLRMKKEKGWLVPPPLHTSKPVIHGND</sequence>
<dbReference type="Pfam" id="PF11553">
    <property type="entry name" value="DUF3231"/>
    <property type="match status" value="1"/>
</dbReference>
<evidence type="ECO:0000313" key="2">
    <source>
        <dbReference type="Proteomes" id="UP000094296"/>
    </source>
</evidence>
<evidence type="ECO:0000313" key="1">
    <source>
        <dbReference type="EMBL" id="OEF97655.1"/>
    </source>
</evidence>
<evidence type="ECO:0008006" key="3">
    <source>
        <dbReference type="Google" id="ProtNLM"/>
    </source>
</evidence>
<dbReference type="InterPro" id="IPR021617">
    <property type="entry name" value="DUF3231"/>
</dbReference>
<dbReference type="STRING" id="766136.BHF68_14515"/>
<dbReference type="RefSeq" id="WP_069642660.1">
    <property type="nucleotide sequence ID" value="NZ_MIJE01000007.1"/>
</dbReference>
<organism evidence="1 2">
    <name type="scientific">Desulfuribacillus alkaliarsenatis</name>
    <dbReference type="NCBI Taxonomy" id="766136"/>
    <lineage>
        <taxon>Bacteria</taxon>
        <taxon>Bacillati</taxon>
        <taxon>Bacillota</taxon>
        <taxon>Desulfuribacillia</taxon>
        <taxon>Desulfuribacillales</taxon>
        <taxon>Desulfuribacillaceae</taxon>
        <taxon>Desulfuribacillus</taxon>
    </lineage>
</organism>
<gene>
    <name evidence="1" type="ORF">BHF68_14515</name>
</gene>
<keyword evidence="2" id="KW-1185">Reference proteome</keyword>
<reference evidence="1 2" key="1">
    <citation type="submission" date="2016-09" db="EMBL/GenBank/DDBJ databases">
        <title>Draft genome sequence for the type strain of Desulfuribacillus alkaliarsenatis AHT28, an obligately anaerobic, sulfidogenic bacterium isolated from Russian soda lake sediments.</title>
        <authorList>
            <person name="Abin C.A."/>
            <person name="Hollibaugh J.T."/>
        </authorList>
    </citation>
    <scope>NUCLEOTIDE SEQUENCE [LARGE SCALE GENOMIC DNA]</scope>
    <source>
        <strain evidence="1 2">AHT28</strain>
    </source>
</reference>
<comment type="caution">
    <text evidence="1">The sequence shown here is derived from an EMBL/GenBank/DDBJ whole genome shotgun (WGS) entry which is preliminary data.</text>
</comment>
<dbReference type="EMBL" id="MIJE01000007">
    <property type="protein sequence ID" value="OEF97655.1"/>
    <property type="molecule type" value="Genomic_DNA"/>
</dbReference>
<dbReference type="Proteomes" id="UP000094296">
    <property type="component" value="Unassembled WGS sequence"/>
</dbReference>
<proteinExistence type="predicted"/>
<dbReference type="InterPro" id="IPR012347">
    <property type="entry name" value="Ferritin-like"/>
</dbReference>